<comment type="caution">
    <text evidence="1">The sequence shown here is derived from an EMBL/GenBank/DDBJ whole genome shotgun (WGS) entry which is preliminary data.</text>
</comment>
<name>A0ACC2LJU7_PERAE</name>
<evidence type="ECO:0000313" key="1">
    <source>
        <dbReference type="EMBL" id="KAJ8633299.1"/>
    </source>
</evidence>
<organism evidence="1 2">
    <name type="scientific">Persea americana</name>
    <name type="common">Avocado</name>
    <dbReference type="NCBI Taxonomy" id="3435"/>
    <lineage>
        <taxon>Eukaryota</taxon>
        <taxon>Viridiplantae</taxon>
        <taxon>Streptophyta</taxon>
        <taxon>Embryophyta</taxon>
        <taxon>Tracheophyta</taxon>
        <taxon>Spermatophyta</taxon>
        <taxon>Magnoliopsida</taxon>
        <taxon>Magnoliidae</taxon>
        <taxon>Laurales</taxon>
        <taxon>Lauraceae</taxon>
        <taxon>Persea</taxon>
    </lineage>
</organism>
<sequence>MKSWESYRPEKRACAASGETTGEGVKLVLALEKTTGKGGTSAASGETTGDGSGETTLCCVWRNDRRWVWRNDLVLRLEKRPEMDIYVMFAVVGVVNFGYFQLCAWLYKYHNLEKEDIDSSSPSSAR</sequence>
<protein>
    <submittedName>
        <fullName evidence="1">Uncharacterized protein</fullName>
    </submittedName>
</protein>
<evidence type="ECO:0000313" key="2">
    <source>
        <dbReference type="Proteomes" id="UP001234297"/>
    </source>
</evidence>
<dbReference type="Proteomes" id="UP001234297">
    <property type="component" value="Chromosome 8"/>
</dbReference>
<proteinExistence type="predicted"/>
<gene>
    <name evidence="1" type="ORF">MRB53_026635</name>
</gene>
<reference evidence="1 2" key="1">
    <citation type="journal article" date="2022" name="Hortic Res">
        <title>A haplotype resolved chromosomal level avocado genome allows analysis of novel avocado genes.</title>
        <authorList>
            <person name="Nath O."/>
            <person name="Fletcher S.J."/>
            <person name="Hayward A."/>
            <person name="Shaw L.M."/>
            <person name="Masouleh A.K."/>
            <person name="Furtado A."/>
            <person name="Henry R.J."/>
            <person name="Mitter N."/>
        </authorList>
    </citation>
    <scope>NUCLEOTIDE SEQUENCE [LARGE SCALE GENOMIC DNA]</scope>
    <source>
        <strain evidence="2">cv. Hass</strain>
    </source>
</reference>
<accession>A0ACC2LJU7</accession>
<keyword evidence="2" id="KW-1185">Reference proteome</keyword>
<dbReference type="EMBL" id="CM056816">
    <property type="protein sequence ID" value="KAJ8633299.1"/>
    <property type="molecule type" value="Genomic_DNA"/>
</dbReference>